<evidence type="ECO:0000313" key="3">
    <source>
        <dbReference type="EMBL" id="QIK38145.1"/>
    </source>
</evidence>
<protein>
    <submittedName>
        <fullName evidence="3">Bifunctional diguanylate cyclase/phosphodiesterase</fullName>
    </submittedName>
</protein>
<accession>A0A6G7VE28</accession>
<dbReference type="SUPFAM" id="SSF55073">
    <property type="entry name" value="Nucleotide cyclase"/>
    <property type="match status" value="1"/>
</dbReference>
<sequence>MKGLISQRCWAPISSEAERSAGGGSGLHPLTFDVLREVIGRLPACCSLSELLGIVSHAAQLLLPSLRLAVLLRQPDAALEIVYCNPPTDEPMLRVQVERLIDQGQIAQALTHGFSWSQTPTAGQWLLSQIATQRRIHGLILWSVPGLVPPWQQILGTLADLTALGLEWLMGDAQAMRVPPRVHLPLIPAFDGAIPAADQLTGLAHRVYFLRFLQQAILSSAPPCSAAILLLDIDGFQRVNQELGYEAGDCLLCELALPLNGALRSQRVQAQLRVMEHNIYFARTGADEFGIAIAGLTLTERLEELAAYLHSHIAEGFLYQGSRIHLSISIGIAATVGAGETTHAHTLLGQADTSLKRAKQLGRDRYALYEPGREETATAHLRAESLLQEALRQDLFSLVFQPQFDLSTDRLAGAEVLLRLALGDTGAIPPSSFIPVAESTGQIIEISQWMIRRVCRQLCAWDALGVAAFPLSVKISAVELSQPQLTEQILAILGAEGIAPHRLHLEITETAIAQQESQVLANLKALRTAGFAIWIDDFGISYSSLKSIKRYPAHGINLDREFIQDLERDLATRVITRSILELATALGYPVVAEGIEDVGQYGLLRDWGCPIGQGYLLGRPIDALEFQQCYLTPAAK</sequence>
<evidence type="ECO:0000313" key="4">
    <source>
        <dbReference type="Proteomes" id="UP000502699"/>
    </source>
</evidence>
<dbReference type="InterPro" id="IPR035919">
    <property type="entry name" value="EAL_sf"/>
</dbReference>
<keyword evidence="4" id="KW-1185">Reference proteome</keyword>
<name>A0A6G7VE28_9GAMM</name>
<gene>
    <name evidence="3" type="ORF">GWK36_09310</name>
</gene>
<dbReference type="PANTHER" id="PTHR33121">
    <property type="entry name" value="CYCLIC DI-GMP PHOSPHODIESTERASE PDEF"/>
    <property type="match status" value="1"/>
</dbReference>
<dbReference type="InterPro" id="IPR000160">
    <property type="entry name" value="GGDEF_dom"/>
</dbReference>
<dbReference type="CDD" id="cd01948">
    <property type="entry name" value="EAL"/>
    <property type="match status" value="1"/>
</dbReference>
<dbReference type="InterPro" id="IPR050706">
    <property type="entry name" value="Cyclic-di-GMP_PDE-like"/>
</dbReference>
<dbReference type="NCBIfam" id="TIGR00254">
    <property type="entry name" value="GGDEF"/>
    <property type="match status" value="1"/>
</dbReference>
<organism evidence="3 4">
    <name type="scientific">Caldichromatium japonicum</name>
    <dbReference type="NCBI Taxonomy" id="2699430"/>
    <lineage>
        <taxon>Bacteria</taxon>
        <taxon>Pseudomonadati</taxon>
        <taxon>Pseudomonadota</taxon>
        <taxon>Gammaproteobacteria</taxon>
        <taxon>Chromatiales</taxon>
        <taxon>Chromatiaceae</taxon>
        <taxon>Caldichromatium</taxon>
    </lineage>
</organism>
<dbReference type="Proteomes" id="UP000502699">
    <property type="component" value="Chromosome"/>
</dbReference>
<feature type="domain" description="EAL" evidence="1">
    <location>
        <begin position="380"/>
        <end position="634"/>
    </location>
</feature>
<dbReference type="KEGG" id="cjap:GWK36_09310"/>
<dbReference type="PROSITE" id="PS50883">
    <property type="entry name" value="EAL"/>
    <property type="match status" value="1"/>
</dbReference>
<evidence type="ECO:0000259" key="2">
    <source>
        <dbReference type="PROSITE" id="PS50887"/>
    </source>
</evidence>
<dbReference type="SMART" id="SM00267">
    <property type="entry name" value="GGDEF"/>
    <property type="match status" value="1"/>
</dbReference>
<dbReference type="PANTHER" id="PTHR33121:SF70">
    <property type="entry name" value="SIGNALING PROTEIN YKOW"/>
    <property type="match status" value="1"/>
</dbReference>
<dbReference type="Pfam" id="PF00990">
    <property type="entry name" value="GGDEF"/>
    <property type="match status" value="1"/>
</dbReference>
<reference evidence="4" key="1">
    <citation type="submission" date="2020-01" db="EMBL/GenBank/DDBJ databases">
        <title>Caldichromatium gen. nov., sp. nov., a thermophilic purple sulfur bacterium member of the family Chromatiaceae isolated from Nakabusa hot spring, Japan.</title>
        <authorList>
            <person name="Saini M.K."/>
            <person name="Hanada S."/>
            <person name="Tank M."/>
        </authorList>
    </citation>
    <scope>NUCLEOTIDE SEQUENCE [LARGE SCALE GENOMIC DNA]</scope>
    <source>
        <strain evidence="4">No.7</strain>
    </source>
</reference>
<proteinExistence type="predicted"/>
<dbReference type="Gene3D" id="3.20.20.450">
    <property type="entry name" value="EAL domain"/>
    <property type="match status" value="1"/>
</dbReference>
<dbReference type="AlphaFoldDB" id="A0A6G7VE28"/>
<dbReference type="EMBL" id="CP048029">
    <property type="protein sequence ID" value="QIK38145.1"/>
    <property type="molecule type" value="Genomic_DNA"/>
</dbReference>
<feature type="domain" description="GGDEF" evidence="2">
    <location>
        <begin position="224"/>
        <end position="371"/>
    </location>
</feature>
<dbReference type="Pfam" id="PF00563">
    <property type="entry name" value="EAL"/>
    <property type="match status" value="1"/>
</dbReference>
<dbReference type="CDD" id="cd01949">
    <property type="entry name" value="GGDEF"/>
    <property type="match status" value="1"/>
</dbReference>
<dbReference type="SMART" id="SM00052">
    <property type="entry name" value="EAL"/>
    <property type="match status" value="1"/>
</dbReference>
<dbReference type="Gene3D" id="3.30.70.270">
    <property type="match status" value="1"/>
</dbReference>
<dbReference type="SUPFAM" id="SSF141868">
    <property type="entry name" value="EAL domain-like"/>
    <property type="match status" value="1"/>
</dbReference>
<dbReference type="GO" id="GO:0071111">
    <property type="term" value="F:cyclic-guanylate-specific phosphodiesterase activity"/>
    <property type="evidence" value="ECO:0007669"/>
    <property type="project" value="InterPro"/>
</dbReference>
<evidence type="ECO:0000259" key="1">
    <source>
        <dbReference type="PROSITE" id="PS50883"/>
    </source>
</evidence>
<dbReference type="InterPro" id="IPR001633">
    <property type="entry name" value="EAL_dom"/>
</dbReference>
<dbReference type="InterPro" id="IPR029787">
    <property type="entry name" value="Nucleotide_cyclase"/>
</dbReference>
<dbReference type="InterPro" id="IPR043128">
    <property type="entry name" value="Rev_trsase/Diguanyl_cyclase"/>
</dbReference>
<dbReference type="PROSITE" id="PS50887">
    <property type="entry name" value="GGDEF"/>
    <property type="match status" value="1"/>
</dbReference>